<dbReference type="AlphaFoldDB" id="A0A0B1S2N7"/>
<evidence type="ECO:0000313" key="1">
    <source>
        <dbReference type="EMBL" id="KHJ77752.1"/>
    </source>
</evidence>
<dbReference type="EMBL" id="KN610453">
    <property type="protein sequence ID" value="KHJ77752.1"/>
    <property type="molecule type" value="Genomic_DNA"/>
</dbReference>
<dbReference type="OrthoDB" id="267079at2759"/>
<dbReference type="Proteomes" id="UP000053660">
    <property type="component" value="Unassembled WGS sequence"/>
</dbReference>
<keyword evidence="2" id="KW-1185">Reference proteome</keyword>
<name>A0A0B1S2N7_OESDE</name>
<evidence type="ECO:0000313" key="2">
    <source>
        <dbReference type="Proteomes" id="UP000053660"/>
    </source>
</evidence>
<gene>
    <name evidence="1" type="ORF">OESDEN_22628</name>
</gene>
<feature type="non-terminal residue" evidence="1">
    <location>
        <position position="1"/>
    </location>
</feature>
<reference evidence="1 2" key="1">
    <citation type="submission" date="2014-03" db="EMBL/GenBank/DDBJ databases">
        <title>Draft genome of the hookworm Oesophagostomum dentatum.</title>
        <authorList>
            <person name="Mitreva M."/>
        </authorList>
    </citation>
    <scope>NUCLEOTIDE SEQUENCE [LARGE SCALE GENOMIC DNA]</scope>
    <source>
        <strain evidence="1 2">OD-Hann</strain>
    </source>
</reference>
<sequence length="112" mass="12180">LIHDYALHSPKHSFVVSGNPVPTAPTVDDKNRTYPSPLFTIKGFLEALSNRCEDGRVIVERKGAAAKLRFILLNPASRLLEVVNEARATILVGGTMEPAGLLVCLVSIIQLF</sequence>
<protein>
    <submittedName>
        <fullName evidence="1">Uncharacterized protein</fullName>
    </submittedName>
</protein>
<proteinExistence type="predicted"/>
<organism evidence="1 2">
    <name type="scientific">Oesophagostomum dentatum</name>
    <name type="common">Nodular worm</name>
    <dbReference type="NCBI Taxonomy" id="61180"/>
    <lineage>
        <taxon>Eukaryota</taxon>
        <taxon>Metazoa</taxon>
        <taxon>Ecdysozoa</taxon>
        <taxon>Nematoda</taxon>
        <taxon>Chromadorea</taxon>
        <taxon>Rhabditida</taxon>
        <taxon>Rhabditina</taxon>
        <taxon>Rhabditomorpha</taxon>
        <taxon>Strongyloidea</taxon>
        <taxon>Strongylidae</taxon>
        <taxon>Oesophagostomum</taxon>
    </lineage>
</organism>
<accession>A0A0B1S2N7</accession>